<dbReference type="Gene3D" id="3.40.50.80">
    <property type="entry name" value="Nucleotide-binding domain of ferredoxin-NADP reductase (FNR) module"/>
    <property type="match status" value="1"/>
</dbReference>
<evidence type="ECO:0000256" key="2">
    <source>
        <dbReference type="ARBA" id="ARBA00013223"/>
    </source>
</evidence>
<evidence type="ECO:0000313" key="6">
    <source>
        <dbReference type="EMBL" id="UOD49611.1"/>
    </source>
</evidence>
<comment type="similarity">
    <text evidence="1">Belongs to the ferredoxin--NADP reductase type 1 family.</text>
</comment>
<protein>
    <recommendedName>
        <fullName evidence="2">ferredoxin--NADP(+) reductase</fullName>
        <ecNumber evidence="2">1.18.1.2</ecNumber>
    </recommendedName>
</protein>
<dbReference type="CDD" id="cd06195">
    <property type="entry name" value="FNR1"/>
    <property type="match status" value="1"/>
</dbReference>
<organism evidence="6 7">
    <name type="scientific">Orrella daihaiensis</name>
    <dbReference type="NCBI Taxonomy" id="2782176"/>
    <lineage>
        <taxon>Bacteria</taxon>
        <taxon>Pseudomonadati</taxon>
        <taxon>Pseudomonadota</taxon>
        <taxon>Betaproteobacteria</taxon>
        <taxon>Burkholderiales</taxon>
        <taxon>Alcaligenaceae</taxon>
        <taxon>Orrella</taxon>
    </lineage>
</organism>
<dbReference type="PANTHER" id="PTHR47878:SF2">
    <property type="entry name" value="OXIDOREDUCTASE FAD_NAD(P)-BINDING DOMAIN PROTEIN"/>
    <property type="match status" value="1"/>
</dbReference>
<dbReference type="InterPro" id="IPR001433">
    <property type="entry name" value="OxRdtase_FAD/NAD-bd"/>
</dbReference>
<name>A0ABY4AH50_9BURK</name>
<dbReference type="Pfam" id="PF00175">
    <property type="entry name" value="NAD_binding_1"/>
    <property type="match status" value="1"/>
</dbReference>
<dbReference type="EC" id="1.18.1.2" evidence="2"/>
<evidence type="ECO:0000256" key="3">
    <source>
        <dbReference type="ARBA" id="ARBA00022741"/>
    </source>
</evidence>
<accession>A0ABY4AH50</accession>
<evidence type="ECO:0000259" key="5">
    <source>
        <dbReference type="PROSITE" id="PS51384"/>
    </source>
</evidence>
<dbReference type="Proteomes" id="UP000831607">
    <property type="component" value="Chromosome"/>
</dbReference>
<evidence type="ECO:0000313" key="7">
    <source>
        <dbReference type="Proteomes" id="UP000831607"/>
    </source>
</evidence>
<dbReference type="EMBL" id="CP063982">
    <property type="protein sequence ID" value="UOD49611.1"/>
    <property type="molecule type" value="Genomic_DNA"/>
</dbReference>
<proteinExistence type="inferred from homology"/>
<keyword evidence="7" id="KW-1185">Reference proteome</keyword>
<dbReference type="InterPro" id="IPR051930">
    <property type="entry name" value="FNR_type-1"/>
</dbReference>
<dbReference type="PROSITE" id="PS51384">
    <property type="entry name" value="FAD_FR"/>
    <property type="match status" value="1"/>
</dbReference>
<dbReference type="SUPFAM" id="SSF63380">
    <property type="entry name" value="Riboflavin synthase domain-like"/>
    <property type="match status" value="1"/>
</dbReference>
<feature type="domain" description="FAD-binding FR-type" evidence="5">
    <location>
        <begin position="8"/>
        <end position="113"/>
    </location>
</feature>
<keyword evidence="3" id="KW-0547">Nucleotide-binding</keyword>
<dbReference type="InterPro" id="IPR039261">
    <property type="entry name" value="FNR_nucleotide-bd"/>
</dbReference>
<dbReference type="PANTHER" id="PTHR47878">
    <property type="entry name" value="OXIDOREDUCTASE FAD/NAD(P)-BINDING DOMAIN PROTEIN"/>
    <property type="match status" value="1"/>
</dbReference>
<evidence type="ECO:0000256" key="1">
    <source>
        <dbReference type="ARBA" id="ARBA00008312"/>
    </source>
</evidence>
<dbReference type="InterPro" id="IPR017938">
    <property type="entry name" value="Riboflavin_synthase-like_b-brl"/>
</dbReference>
<sequence length="260" mass="29203">MPADQLQEKYTCQSVLSVKQWDSPGLVSIKATRDAGFNFVPGQFARIGLRSDDAQTEPDLWRAYSMVSHPDDDYLEFFSVTVPDGQFSPKLAALQENDKLWIEKAPFGFLTLERFLPAKALWLVSTGTGLSAYLPMLRDAATWQHFEKVIIVHGVRTARELAYRQTLEQLAQTNPQFIYLPVTSREPWPNDGQAACRVTTAYVEGLLQRVTGQPLTAEDARIMLCGNPEMVTEMRGLLQEQGFAASRRGNPGTLAVENYW</sequence>
<dbReference type="Gene3D" id="2.40.30.10">
    <property type="entry name" value="Translation factors"/>
    <property type="match status" value="1"/>
</dbReference>
<dbReference type="InterPro" id="IPR017927">
    <property type="entry name" value="FAD-bd_FR_type"/>
</dbReference>
<evidence type="ECO:0000256" key="4">
    <source>
        <dbReference type="ARBA" id="ARBA00047776"/>
    </source>
</evidence>
<dbReference type="RefSeq" id="WP_243477838.1">
    <property type="nucleotide sequence ID" value="NZ_CP063982.1"/>
</dbReference>
<reference evidence="6 7" key="1">
    <citation type="submission" date="2020-11" db="EMBL/GenBank/DDBJ databases">
        <title>Algicoccus daihaiensis sp.nov., isolated from Daihai Lake in Inner Mongolia.</title>
        <authorList>
            <person name="Kai J."/>
        </authorList>
    </citation>
    <scope>NUCLEOTIDE SEQUENCE [LARGE SCALE GENOMIC DNA]</scope>
    <source>
        <strain evidence="7">f23</strain>
    </source>
</reference>
<dbReference type="PRINTS" id="PR00410">
    <property type="entry name" value="PHEHYDRXLASE"/>
</dbReference>
<dbReference type="InterPro" id="IPR033892">
    <property type="entry name" value="FNR_bac"/>
</dbReference>
<comment type="catalytic activity">
    <reaction evidence="4">
        <text>2 reduced [2Fe-2S]-[ferredoxin] + NADP(+) + H(+) = 2 oxidized [2Fe-2S]-[ferredoxin] + NADPH</text>
        <dbReference type="Rhea" id="RHEA:20125"/>
        <dbReference type="Rhea" id="RHEA-COMP:10000"/>
        <dbReference type="Rhea" id="RHEA-COMP:10001"/>
        <dbReference type="ChEBI" id="CHEBI:15378"/>
        <dbReference type="ChEBI" id="CHEBI:33737"/>
        <dbReference type="ChEBI" id="CHEBI:33738"/>
        <dbReference type="ChEBI" id="CHEBI:57783"/>
        <dbReference type="ChEBI" id="CHEBI:58349"/>
        <dbReference type="EC" id="1.18.1.2"/>
    </reaction>
</comment>
<gene>
    <name evidence="6" type="ORF">DHf2319_09020</name>
</gene>
<dbReference type="SUPFAM" id="SSF52343">
    <property type="entry name" value="Ferredoxin reductase-like, C-terminal NADP-linked domain"/>
    <property type="match status" value="1"/>
</dbReference>